<proteinExistence type="predicted"/>
<organism evidence="1 2">
    <name type="scientific">Acidovorax delafieldii</name>
    <name type="common">Pseudomonas delafieldii</name>
    <dbReference type="NCBI Taxonomy" id="47920"/>
    <lineage>
        <taxon>Bacteria</taxon>
        <taxon>Pseudomonadati</taxon>
        <taxon>Pseudomonadota</taxon>
        <taxon>Betaproteobacteria</taxon>
        <taxon>Burkholderiales</taxon>
        <taxon>Comamonadaceae</taxon>
        <taxon>Acidovorax</taxon>
    </lineage>
</organism>
<dbReference type="InterPro" id="IPR005358">
    <property type="entry name" value="Puta_zinc/iron-chelating_dom"/>
</dbReference>
<dbReference type="Proteomes" id="UP001253458">
    <property type="component" value="Unassembled WGS sequence"/>
</dbReference>
<name>A0AAJ2C2C3_ACIDE</name>
<evidence type="ECO:0000313" key="1">
    <source>
        <dbReference type="EMBL" id="MDR6768732.1"/>
    </source>
</evidence>
<dbReference type="RefSeq" id="WP_209819201.1">
    <property type="nucleotide sequence ID" value="NZ_JAVDXS010000003.1"/>
</dbReference>
<protein>
    <submittedName>
        <fullName evidence="1">Fe-S-cluster containining protein</fullName>
    </submittedName>
</protein>
<gene>
    <name evidence="1" type="ORF">J2W88_004036</name>
</gene>
<comment type="caution">
    <text evidence="1">The sequence shown here is derived from an EMBL/GenBank/DDBJ whole genome shotgun (WGS) entry which is preliminary data.</text>
</comment>
<dbReference type="Pfam" id="PF03692">
    <property type="entry name" value="CxxCxxCC"/>
    <property type="match status" value="1"/>
</dbReference>
<dbReference type="AlphaFoldDB" id="A0AAJ2C2C3"/>
<sequence length="115" mass="12034">MTTADSAHPCLSCGACCASFRVDFAVYEMQAMGGTVPDGLALDVNGSTCRMRGTEQVPIRCAALTGQVGQQVACSIYELRPAPCREFSAGDYACHKARARHGLAPLAPLAEGLVL</sequence>
<dbReference type="EMBL" id="JAVDTL010000006">
    <property type="protein sequence ID" value="MDR6768732.1"/>
    <property type="molecule type" value="Genomic_DNA"/>
</dbReference>
<reference evidence="1" key="1">
    <citation type="submission" date="2023-07" db="EMBL/GenBank/DDBJ databases">
        <title>Sorghum-associated microbial communities from plants grown in Nebraska, USA.</title>
        <authorList>
            <person name="Schachtman D."/>
        </authorList>
    </citation>
    <scope>NUCLEOTIDE SEQUENCE</scope>
    <source>
        <strain evidence="1">BE69</strain>
    </source>
</reference>
<evidence type="ECO:0000313" key="2">
    <source>
        <dbReference type="Proteomes" id="UP001253458"/>
    </source>
</evidence>
<accession>A0AAJ2C2C3</accession>